<keyword evidence="2" id="KW-0964">Secreted</keyword>
<dbReference type="PANTHER" id="PTHR39957">
    <property type="entry name" value="AT09846P1-RELATED"/>
    <property type="match status" value="1"/>
</dbReference>
<evidence type="ECO:0000256" key="3">
    <source>
        <dbReference type="SAM" id="SignalP"/>
    </source>
</evidence>
<dbReference type="Pfam" id="PF15430">
    <property type="entry name" value="SVWC"/>
    <property type="match status" value="1"/>
</dbReference>
<feature type="signal peptide" evidence="3">
    <location>
        <begin position="1"/>
        <end position="18"/>
    </location>
</feature>
<gene>
    <name evidence="5" type="ORF">DIATSA_LOCUS6120</name>
</gene>
<sequence length="109" mass="11795">MLLFKVNIILAMVGLSLCGTWSGFAPAIPKEFEGKEGCYVKEINNVVPYGSVVNPIGYCYRIVCGPMMNYAGCGAVLTNNGKCHKTKVDLSKPYPDCCPTIKCDGNNHV</sequence>
<feature type="chain" id="PRO_5040195641" description="Single domain-containing protein" evidence="3">
    <location>
        <begin position="19"/>
        <end position="109"/>
    </location>
</feature>
<name>A0A9N9R2Y6_9NEOP</name>
<feature type="domain" description="Single" evidence="4">
    <location>
        <begin position="38"/>
        <end position="103"/>
    </location>
</feature>
<dbReference type="Proteomes" id="UP001153714">
    <property type="component" value="Chromosome 19"/>
</dbReference>
<evidence type="ECO:0000259" key="4">
    <source>
        <dbReference type="SMART" id="SM01318"/>
    </source>
</evidence>
<evidence type="ECO:0000256" key="1">
    <source>
        <dbReference type="ARBA" id="ARBA00004613"/>
    </source>
</evidence>
<reference evidence="5" key="2">
    <citation type="submission" date="2022-10" db="EMBL/GenBank/DDBJ databases">
        <authorList>
            <consortium name="ENA_rothamsted_submissions"/>
            <consortium name="culmorum"/>
            <person name="King R."/>
        </authorList>
    </citation>
    <scope>NUCLEOTIDE SEQUENCE</scope>
</reference>
<keyword evidence="3" id="KW-0732">Signal</keyword>
<protein>
    <recommendedName>
        <fullName evidence="4">Single domain-containing protein</fullName>
    </recommendedName>
</protein>
<dbReference type="SMART" id="SM01318">
    <property type="entry name" value="SVWC"/>
    <property type="match status" value="1"/>
</dbReference>
<dbReference type="AlphaFoldDB" id="A0A9N9R2Y6"/>
<evidence type="ECO:0000313" key="5">
    <source>
        <dbReference type="EMBL" id="CAG9788304.1"/>
    </source>
</evidence>
<dbReference type="EMBL" id="OU893350">
    <property type="protein sequence ID" value="CAG9788304.1"/>
    <property type="molecule type" value="Genomic_DNA"/>
</dbReference>
<reference evidence="5" key="1">
    <citation type="submission" date="2021-12" db="EMBL/GenBank/DDBJ databases">
        <authorList>
            <person name="King R."/>
        </authorList>
    </citation>
    <scope>NUCLEOTIDE SEQUENCE</scope>
</reference>
<comment type="subcellular location">
    <subcellularLocation>
        <location evidence="1">Secreted</location>
    </subcellularLocation>
</comment>
<dbReference type="InterPro" id="IPR053308">
    <property type="entry name" value="Vago-like"/>
</dbReference>
<evidence type="ECO:0000256" key="2">
    <source>
        <dbReference type="ARBA" id="ARBA00022525"/>
    </source>
</evidence>
<dbReference type="GO" id="GO:0005576">
    <property type="term" value="C:extracellular region"/>
    <property type="evidence" value="ECO:0007669"/>
    <property type="project" value="UniProtKB-SubCell"/>
</dbReference>
<proteinExistence type="predicted"/>
<organism evidence="5 6">
    <name type="scientific">Diatraea saccharalis</name>
    <name type="common">sugarcane borer</name>
    <dbReference type="NCBI Taxonomy" id="40085"/>
    <lineage>
        <taxon>Eukaryota</taxon>
        <taxon>Metazoa</taxon>
        <taxon>Ecdysozoa</taxon>
        <taxon>Arthropoda</taxon>
        <taxon>Hexapoda</taxon>
        <taxon>Insecta</taxon>
        <taxon>Pterygota</taxon>
        <taxon>Neoptera</taxon>
        <taxon>Endopterygota</taxon>
        <taxon>Lepidoptera</taxon>
        <taxon>Glossata</taxon>
        <taxon>Ditrysia</taxon>
        <taxon>Pyraloidea</taxon>
        <taxon>Crambidae</taxon>
        <taxon>Crambinae</taxon>
        <taxon>Diatraea</taxon>
    </lineage>
</organism>
<keyword evidence="6" id="KW-1185">Reference proteome</keyword>
<dbReference type="InterPro" id="IPR029277">
    <property type="entry name" value="SVWC_dom"/>
</dbReference>
<accession>A0A9N9R2Y6</accession>
<evidence type="ECO:0000313" key="6">
    <source>
        <dbReference type="Proteomes" id="UP001153714"/>
    </source>
</evidence>
<dbReference type="OrthoDB" id="6761907at2759"/>
<dbReference type="PANTHER" id="PTHR39957:SF1">
    <property type="entry name" value="AT09846P1-RELATED"/>
    <property type="match status" value="1"/>
</dbReference>